<gene>
    <name evidence="1" type="ORF">AXG55_08680</name>
</gene>
<dbReference type="Proteomes" id="UP000184731">
    <property type="component" value="Chromosome"/>
</dbReference>
<dbReference type="STRING" id="1915309.AXG55_08680"/>
<evidence type="ECO:0000313" key="2">
    <source>
        <dbReference type="Proteomes" id="UP000184731"/>
    </source>
</evidence>
<name>A0A1L4D1A6_9BACT</name>
<organism evidence="1 2">
    <name type="scientific">Silvanigrella aquatica</name>
    <dbReference type="NCBI Taxonomy" id="1915309"/>
    <lineage>
        <taxon>Bacteria</taxon>
        <taxon>Pseudomonadati</taxon>
        <taxon>Bdellovibrionota</taxon>
        <taxon>Oligoflexia</taxon>
        <taxon>Silvanigrellales</taxon>
        <taxon>Silvanigrellaceae</taxon>
        <taxon>Silvanigrella</taxon>
    </lineage>
</organism>
<sequence length="132" mass="15247">MTTNTSYFFNDKNILTFHTTALKFNWQTGDPTDIKYYKIALDTFALGLGYQIFFTDDFGIEAQGLYSPYFNLIFDNPTQQISLNLNSTENSIPYFFRILVNYKTGNESNLSAGIWNFNDIVSGPWLGWQVLF</sequence>
<accession>A0A1L4D1A6</accession>
<reference evidence="1 2" key="1">
    <citation type="submission" date="2016-10" db="EMBL/GenBank/DDBJ databases">
        <title>Silvanigrella aquatica sp. nov., isolated from a freshwater lake located in the Black Forest, Germany, description of Silvanigrellaceae fam. nov., Silvanigrellales ord. nov., reclassification of the order Bdellovibrionales in the class Oligoflexia, reclassification of the families Bacteriovoracaceae and Halobacteriovoraceae in the new order Bacteriovoracales ord. nov., and reclassification of the family Pseudobacteriovoracaceae in the order Oligoflexiales.</title>
        <authorList>
            <person name="Hahn M.W."/>
            <person name="Schmidt J."/>
            <person name="Koll U."/>
            <person name="Rohde M."/>
            <person name="Verbag S."/>
            <person name="Pitt A."/>
            <person name="Nakai R."/>
            <person name="Naganuma T."/>
            <person name="Lang E."/>
        </authorList>
    </citation>
    <scope>NUCLEOTIDE SEQUENCE [LARGE SCALE GENOMIC DNA]</scope>
    <source>
        <strain evidence="1 2">MWH-Nonnen-W8red</strain>
    </source>
</reference>
<dbReference type="KEGG" id="saqi:AXG55_08680"/>
<evidence type="ECO:0000313" key="1">
    <source>
        <dbReference type="EMBL" id="APJ03978.1"/>
    </source>
</evidence>
<proteinExistence type="predicted"/>
<keyword evidence="2" id="KW-1185">Reference proteome</keyword>
<protein>
    <submittedName>
        <fullName evidence="1">Uncharacterized protein</fullName>
    </submittedName>
</protein>
<dbReference type="EMBL" id="CP017834">
    <property type="protein sequence ID" value="APJ03978.1"/>
    <property type="molecule type" value="Genomic_DNA"/>
</dbReference>
<dbReference type="AlphaFoldDB" id="A0A1L4D1A6"/>